<reference evidence="17 18" key="1">
    <citation type="submission" date="2019-03" db="EMBL/GenBank/DDBJ databases">
        <title>Genomic Encyclopedia of Type Strains, Phase IV (KMG-IV): sequencing the most valuable type-strain genomes for metagenomic binning, comparative biology and taxonomic classification.</title>
        <authorList>
            <person name="Goeker M."/>
        </authorList>
    </citation>
    <scope>NUCLEOTIDE SEQUENCE [LARGE SCALE GENOMIC DNA]</scope>
    <source>
        <strain evidence="17 18">DSM 7445</strain>
    </source>
</reference>
<feature type="region of interest" description="Disordered" evidence="15">
    <location>
        <begin position="1"/>
        <end position="21"/>
    </location>
</feature>
<comment type="subcellular location">
    <subcellularLocation>
        <location evidence="1">Cell inner membrane</location>
        <topology evidence="1">Multi-pass membrane protein</topology>
    </subcellularLocation>
</comment>
<dbReference type="AlphaFoldDB" id="A0A4R3HQ15"/>
<comment type="caution">
    <text evidence="17">The sequence shown here is derived from an EMBL/GenBank/DDBJ whole genome shotgun (WGS) entry which is preliminary data.</text>
</comment>
<dbReference type="Proteomes" id="UP000295382">
    <property type="component" value="Unassembled WGS sequence"/>
</dbReference>
<sequence length="134" mass="14226">MTRVPQTDPSIPNAAGGKEGKDPSRGLIALAVVSTLIASTCCVLPLVLVLVGITGAWMVNLTALQPYTPIFTVMAIAALIWAGYLIFLKPAKACSTLDGAACGTTRRATKWIFWGCALFIAALLSFPLFAPYFY</sequence>
<keyword evidence="11 16" id="KW-1133">Transmembrane helix</keyword>
<gene>
    <name evidence="17" type="ORF">EDC30_11630</name>
</gene>
<dbReference type="Pfam" id="PF02411">
    <property type="entry name" value="MerT"/>
    <property type="match status" value="1"/>
</dbReference>
<accession>A0A4R3HQ15</accession>
<evidence type="ECO:0000256" key="12">
    <source>
        <dbReference type="ARBA" id="ARBA00023136"/>
    </source>
</evidence>
<organism evidence="17 18">
    <name type="scientific">Paucimonas lemoignei</name>
    <name type="common">Pseudomonas lemoignei</name>
    <dbReference type="NCBI Taxonomy" id="29443"/>
    <lineage>
        <taxon>Bacteria</taxon>
        <taxon>Pseudomonadati</taxon>
        <taxon>Pseudomonadota</taxon>
        <taxon>Betaproteobacteria</taxon>
        <taxon>Burkholderiales</taxon>
        <taxon>Burkholderiaceae</taxon>
        <taxon>Paucimonas</taxon>
    </lineage>
</organism>
<dbReference type="GO" id="GO:0015097">
    <property type="term" value="F:mercury ion transmembrane transporter activity"/>
    <property type="evidence" value="ECO:0007669"/>
    <property type="project" value="InterPro"/>
</dbReference>
<feature type="transmembrane region" description="Helical" evidence="16">
    <location>
        <begin position="70"/>
        <end position="90"/>
    </location>
</feature>
<keyword evidence="4" id="KW-0813">Transport</keyword>
<comment type="function">
    <text evidence="14">Involved in mercury resistance. Probably transfers a mercuric ion from the periplasmic Hg(2+)-binding protein MerP to the cytoplasmic mercuric reductase MerA.</text>
</comment>
<keyword evidence="9" id="KW-0479">Metal-binding</keyword>
<keyword evidence="12 16" id="KW-0472">Membrane</keyword>
<evidence type="ECO:0000313" key="17">
    <source>
        <dbReference type="EMBL" id="TCS33499.1"/>
    </source>
</evidence>
<protein>
    <recommendedName>
        <fullName evidence="3">Mercuric transport protein MerT</fullName>
    </recommendedName>
    <alternativeName>
        <fullName evidence="13">Mercury ion transport protein</fullName>
    </alternativeName>
</protein>
<evidence type="ECO:0000256" key="5">
    <source>
        <dbReference type="ARBA" id="ARBA00022466"/>
    </source>
</evidence>
<feature type="transmembrane region" description="Helical" evidence="16">
    <location>
        <begin position="27"/>
        <end position="58"/>
    </location>
</feature>
<dbReference type="EMBL" id="SLZQ01000016">
    <property type="protein sequence ID" value="TCS33499.1"/>
    <property type="molecule type" value="Genomic_DNA"/>
</dbReference>
<evidence type="ECO:0000256" key="10">
    <source>
        <dbReference type="ARBA" id="ARBA00022914"/>
    </source>
</evidence>
<evidence type="ECO:0000256" key="1">
    <source>
        <dbReference type="ARBA" id="ARBA00004429"/>
    </source>
</evidence>
<keyword evidence="5" id="KW-0475">Mercuric resistance</keyword>
<name>A0A4R3HQ15_PAULE</name>
<evidence type="ECO:0000256" key="7">
    <source>
        <dbReference type="ARBA" id="ARBA00022519"/>
    </source>
</evidence>
<keyword evidence="10" id="KW-0476">Mercury</keyword>
<feature type="compositionally biased region" description="Polar residues" evidence="15">
    <location>
        <begin position="1"/>
        <end position="10"/>
    </location>
</feature>
<evidence type="ECO:0000256" key="13">
    <source>
        <dbReference type="ARBA" id="ARBA00030934"/>
    </source>
</evidence>
<evidence type="ECO:0000256" key="2">
    <source>
        <dbReference type="ARBA" id="ARBA00008224"/>
    </source>
</evidence>
<feature type="transmembrane region" description="Helical" evidence="16">
    <location>
        <begin position="111"/>
        <end position="133"/>
    </location>
</feature>
<evidence type="ECO:0000256" key="9">
    <source>
        <dbReference type="ARBA" id="ARBA00022723"/>
    </source>
</evidence>
<dbReference type="InterPro" id="IPR003457">
    <property type="entry name" value="Transprt_MerT"/>
</dbReference>
<keyword evidence="8 16" id="KW-0812">Transmembrane</keyword>
<keyword evidence="7" id="KW-0997">Cell inner membrane</keyword>
<dbReference type="OrthoDB" id="9813737at2"/>
<evidence type="ECO:0000256" key="15">
    <source>
        <dbReference type="SAM" id="MobiDB-lite"/>
    </source>
</evidence>
<evidence type="ECO:0000256" key="16">
    <source>
        <dbReference type="SAM" id="Phobius"/>
    </source>
</evidence>
<evidence type="ECO:0000256" key="14">
    <source>
        <dbReference type="ARBA" id="ARBA00045720"/>
    </source>
</evidence>
<evidence type="ECO:0000313" key="18">
    <source>
        <dbReference type="Proteomes" id="UP000295382"/>
    </source>
</evidence>
<keyword evidence="6" id="KW-1003">Cell membrane</keyword>
<dbReference type="GO" id="GO:0005886">
    <property type="term" value="C:plasma membrane"/>
    <property type="evidence" value="ECO:0007669"/>
    <property type="project" value="UniProtKB-SubCell"/>
</dbReference>
<comment type="similarity">
    <text evidence="2">Belongs to the MerT family.</text>
</comment>
<keyword evidence="18" id="KW-1185">Reference proteome</keyword>
<dbReference type="GO" id="GO:0046872">
    <property type="term" value="F:metal ion binding"/>
    <property type="evidence" value="ECO:0007669"/>
    <property type="project" value="UniProtKB-KW"/>
</dbReference>
<evidence type="ECO:0000256" key="6">
    <source>
        <dbReference type="ARBA" id="ARBA00022475"/>
    </source>
</evidence>
<proteinExistence type="inferred from homology"/>
<evidence type="ECO:0000256" key="4">
    <source>
        <dbReference type="ARBA" id="ARBA00022448"/>
    </source>
</evidence>
<evidence type="ECO:0000256" key="8">
    <source>
        <dbReference type="ARBA" id="ARBA00022692"/>
    </source>
</evidence>
<evidence type="ECO:0000256" key="3">
    <source>
        <dbReference type="ARBA" id="ARBA00017053"/>
    </source>
</evidence>
<evidence type="ECO:0000256" key="11">
    <source>
        <dbReference type="ARBA" id="ARBA00022989"/>
    </source>
</evidence>